<reference evidence="1" key="1">
    <citation type="journal article" date="2020" name="Stud. Mycol.">
        <title>101 Dothideomycetes genomes: a test case for predicting lifestyles and emergence of pathogens.</title>
        <authorList>
            <person name="Haridas S."/>
            <person name="Albert R."/>
            <person name="Binder M."/>
            <person name="Bloem J."/>
            <person name="Labutti K."/>
            <person name="Salamov A."/>
            <person name="Andreopoulos B."/>
            <person name="Baker S."/>
            <person name="Barry K."/>
            <person name="Bills G."/>
            <person name="Bluhm B."/>
            <person name="Cannon C."/>
            <person name="Castanera R."/>
            <person name="Culley D."/>
            <person name="Daum C."/>
            <person name="Ezra D."/>
            <person name="Gonzalez J."/>
            <person name="Henrissat B."/>
            <person name="Kuo A."/>
            <person name="Liang C."/>
            <person name="Lipzen A."/>
            <person name="Lutzoni F."/>
            <person name="Magnuson J."/>
            <person name="Mondo S."/>
            <person name="Nolan M."/>
            <person name="Ohm R."/>
            <person name="Pangilinan J."/>
            <person name="Park H.-J."/>
            <person name="Ramirez L."/>
            <person name="Alfaro M."/>
            <person name="Sun H."/>
            <person name="Tritt A."/>
            <person name="Yoshinaga Y."/>
            <person name="Zwiers L.-H."/>
            <person name="Turgeon B."/>
            <person name="Goodwin S."/>
            <person name="Spatafora J."/>
            <person name="Crous P."/>
            <person name="Grigoriev I."/>
        </authorList>
    </citation>
    <scope>NUCLEOTIDE SEQUENCE</scope>
    <source>
        <strain evidence="1">CBS 130266</strain>
    </source>
</reference>
<organism evidence="1 2">
    <name type="scientific">Tothia fuscella</name>
    <dbReference type="NCBI Taxonomy" id="1048955"/>
    <lineage>
        <taxon>Eukaryota</taxon>
        <taxon>Fungi</taxon>
        <taxon>Dikarya</taxon>
        <taxon>Ascomycota</taxon>
        <taxon>Pezizomycotina</taxon>
        <taxon>Dothideomycetes</taxon>
        <taxon>Pleosporomycetidae</taxon>
        <taxon>Venturiales</taxon>
        <taxon>Cylindrosympodiaceae</taxon>
        <taxon>Tothia</taxon>
    </lineage>
</organism>
<name>A0A9P4NHT7_9PEZI</name>
<dbReference type="EMBL" id="MU007093">
    <property type="protein sequence ID" value="KAF2422146.1"/>
    <property type="molecule type" value="Genomic_DNA"/>
</dbReference>
<evidence type="ECO:0000313" key="1">
    <source>
        <dbReference type="EMBL" id="KAF2422146.1"/>
    </source>
</evidence>
<dbReference type="OrthoDB" id="431497at2759"/>
<dbReference type="Proteomes" id="UP000800235">
    <property type="component" value="Unassembled WGS sequence"/>
</dbReference>
<protein>
    <submittedName>
        <fullName evidence="1">Uncharacterized protein</fullName>
    </submittedName>
</protein>
<sequence>MPPISPPEIHQRTIGRKKDEYSLGRRNPTKGNVMNLFESDRPCMLQSILHCASGSCYNTYQREGSRMFGSASRNTRGMWAAGSGGGLLPWCGPWAGESVERLGALGLRGALLVLLGGRDEAIVGI</sequence>
<dbReference type="AlphaFoldDB" id="A0A9P4NHT7"/>
<keyword evidence="2" id="KW-1185">Reference proteome</keyword>
<accession>A0A9P4NHT7</accession>
<evidence type="ECO:0000313" key="2">
    <source>
        <dbReference type="Proteomes" id="UP000800235"/>
    </source>
</evidence>
<gene>
    <name evidence="1" type="ORF">EJ08DRAFT_485515</name>
</gene>
<proteinExistence type="predicted"/>
<comment type="caution">
    <text evidence="1">The sequence shown here is derived from an EMBL/GenBank/DDBJ whole genome shotgun (WGS) entry which is preliminary data.</text>
</comment>